<feature type="chain" id="PRO_5026973975" evidence="1">
    <location>
        <begin position="28"/>
        <end position="109"/>
    </location>
</feature>
<dbReference type="InterPro" id="IPR035668">
    <property type="entry name" value="Amicyanin"/>
</dbReference>
<organism evidence="3 4">
    <name type="scientific">Tabrizicola oligotrophica</name>
    <dbReference type="NCBI Taxonomy" id="2710650"/>
    <lineage>
        <taxon>Bacteria</taxon>
        <taxon>Pseudomonadati</taxon>
        <taxon>Pseudomonadota</taxon>
        <taxon>Alphaproteobacteria</taxon>
        <taxon>Rhodobacterales</taxon>
        <taxon>Paracoccaceae</taxon>
        <taxon>Tabrizicola</taxon>
    </lineage>
</organism>
<dbReference type="InterPro" id="IPR008972">
    <property type="entry name" value="Cupredoxin"/>
</dbReference>
<feature type="domain" description="EfeO-type cupredoxin-like" evidence="2">
    <location>
        <begin position="28"/>
        <end position="108"/>
    </location>
</feature>
<feature type="signal peptide" evidence="1">
    <location>
        <begin position="1"/>
        <end position="27"/>
    </location>
</feature>
<dbReference type="InterPro" id="IPR028096">
    <property type="entry name" value="EfeO_Cupredoxin"/>
</dbReference>
<proteinExistence type="predicted"/>
<keyword evidence="4" id="KW-1185">Reference proteome</keyword>
<dbReference type="PANTHER" id="PTHR36507:SF1">
    <property type="entry name" value="BLL1555 PROTEIN"/>
    <property type="match status" value="1"/>
</dbReference>
<dbReference type="AlphaFoldDB" id="A0A6M0QNF0"/>
<accession>A0A6M0QNF0</accession>
<dbReference type="CDD" id="cd13921">
    <property type="entry name" value="Amicyanin"/>
    <property type="match status" value="1"/>
</dbReference>
<dbReference type="EMBL" id="JAAIVJ010000001">
    <property type="protein sequence ID" value="NEY88945.1"/>
    <property type="molecule type" value="Genomic_DNA"/>
</dbReference>
<dbReference type="Proteomes" id="UP000477782">
    <property type="component" value="Unassembled WGS sequence"/>
</dbReference>
<evidence type="ECO:0000256" key="1">
    <source>
        <dbReference type="SAM" id="SignalP"/>
    </source>
</evidence>
<evidence type="ECO:0000313" key="4">
    <source>
        <dbReference type="Proteomes" id="UP000477782"/>
    </source>
</evidence>
<dbReference type="PANTHER" id="PTHR36507">
    <property type="entry name" value="BLL1555 PROTEIN"/>
    <property type="match status" value="1"/>
</dbReference>
<evidence type="ECO:0000313" key="3">
    <source>
        <dbReference type="EMBL" id="NEY88945.1"/>
    </source>
</evidence>
<gene>
    <name evidence="3" type="ORF">G4Z14_01415</name>
</gene>
<dbReference type="SUPFAM" id="SSF49503">
    <property type="entry name" value="Cupredoxins"/>
    <property type="match status" value="1"/>
</dbReference>
<comment type="caution">
    <text evidence="3">The sequence shown here is derived from an EMBL/GenBank/DDBJ whole genome shotgun (WGS) entry which is preliminary data.</text>
</comment>
<dbReference type="RefSeq" id="WP_164622971.1">
    <property type="nucleotide sequence ID" value="NZ_JAAIVJ010000001.1"/>
</dbReference>
<protein>
    <submittedName>
        <fullName evidence="3">Cupredoxin family copper-binding protein</fullName>
    </submittedName>
</protein>
<dbReference type="PROSITE" id="PS51318">
    <property type="entry name" value="TAT"/>
    <property type="match status" value="1"/>
</dbReference>
<dbReference type="InterPro" id="IPR006311">
    <property type="entry name" value="TAT_signal"/>
</dbReference>
<evidence type="ECO:0000259" key="2">
    <source>
        <dbReference type="Pfam" id="PF13473"/>
    </source>
</evidence>
<sequence>MTFTRRQFTRLCAAAGLLPLAAGPVRAGSHQVNIKSMEFIPADLAIAVGDTVTFLSEDSPPHTASAKDESFDTGKLTKGQSATITFAQAGEFDYFCKFHPSMKARITVA</sequence>
<name>A0A6M0QNF0_9RHOB</name>
<dbReference type="Pfam" id="PF13473">
    <property type="entry name" value="Cupredoxin_1"/>
    <property type="match status" value="1"/>
</dbReference>
<reference evidence="3 4" key="1">
    <citation type="submission" date="2020-02" db="EMBL/GenBank/DDBJ databases">
        <authorList>
            <person name="Chen W.-M."/>
        </authorList>
    </citation>
    <scope>NUCLEOTIDE SEQUENCE [LARGE SCALE GENOMIC DNA]</scope>
    <source>
        <strain evidence="3 4">KMS-5</strain>
    </source>
</reference>
<keyword evidence="1" id="KW-0732">Signal</keyword>
<dbReference type="Gene3D" id="2.60.40.420">
    <property type="entry name" value="Cupredoxins - blue copper proteins"/>
    <property type="match status" value="1"/>
</dbReference>
<dbReference type="InterPro" id="IPR052721">
    <property type="entry name" value="ET_Amicyanin"/>
</dbReference>